<reference evidence="1" key="1">
    <citation type="journal article" date="2014" name="Int. J. Syst. Evol. Microbiol.">
        <title>Complete genome sequence of Corynebacterium casei LMG S-19264T (=DSM 44701T), isolated from a smear-ripened cheese.</title>
        <authorList>
            <consortium name="US DOE Joint Genome Institute (JGI-PGF)"/>
            <person name="Walter F."/>
            <person name="Albersmeier A."/>
            <person name="Kalinowski J."/>
            <person name="Ruckert C."/>
        </authorList>
    </citation>
    <scope>NUCLEOTIDE SEQUENCE</scope>
    <source>
        <strain evidence="1">JCM 12289</strain>
    </source>
</reference>
<gene>
    <name evidence="1" type="ORF">GCM10008985_14270</name>
    <name evidence="2" type="ORF">MUK72_03205</name>
</gene>
<reference evidence="1" key="3">
    <citation type="submission" date="2023-12" db="EMBL/GenBank/DDBJ databases">
        <authorList>
            <person name="Sun Q."/>
            <person name="Inoue M."/>
        </authorList>
    </citation>
    <scope>NUCLEOTIDE SEQUENCE</scope>
    <source>
        <strain evidence="1">JCM 12289</strain>
    </source>
</reference>
<evidence type="ECO:0000313" key="2">
    <source>
        <dbReference type="EMBL" id="UOO95723.1"/>
    </source>
</evidence>
<dbReference type="SUPFAM" id="SSF63393">
    <property type="entry name" value="RNA polymerase subunits"/>
    <property type="match status" value="1"/>
</dbReference>
<dbReference type="Proteomes" id="UP001500962">
    <property type="component" value="Unassembled WGS sequence"/>
</dbReference>
<accession>A0AAV3SG18</accession>
<dbReference type="EMBL" id="BAAADN010000022">
    <property type="protein sequence ID" value="GAA0459100.1"/>
    <property type="molecule type" value="Genomic_DNA"/>
</dbReference>
<protein>
    <recommendedName>
        <fullName evidence="5">Small CPxCG-related zinc finger protein</fullName>
    </recommendedName>
</protein>
<dbReference type="RefSeq" id="WP_004054532.1">
    <property type="nucleotide sequence ID" value="NZ_BAAADN010000022.1"/>
</dbReference>
<evidence type="ECO:0000313" key="3">
    <source>
        <dbReference type="Proteomes" id="UP000830542"/>
    </source>
</evidence>
<organism evidence="1 4">
    <name type="scientific">Halococcus dombrowskii</name>
    <dbReference type="NCBI Taxonomy" id="179637"/>
    <lineage>
        <taxon>Archaea</taxon>
        <taxon>Methanobacteriati</taxon>
        <taxon>Methanobacteriota</taxon>
        <taxon>Stenosarchaea group</taxon>
        <taxon>Halobacteria</taxon>
        <taxon>Halobacteriales</taxon>
        <taxon>Halococcaceae</taxon>
        <taxon>Halococcus</taxon>
    </lineage>
</organism>
<keyword evidence="3" id="KW-1185">Reference proteome</keyword>
<reference evidence="2" key="2">
    <citation type="submission" date="2022-04" db="EMBL/GenBank/DDBJ databases">
        <title>Sequencing and genomic assembly of Halococcus dombrowskii.</title>
        <authorList>
            <person name="Lim S.W."/>
            <person name="MacLea K.S."/>
        </authorList>
    </citation>
    <scope>NUCLEOTIDE SEQUENCE</scope>
    <source>
        <strain evidence="2">H4</strain>
    </source>
</reference>
<evidence type="ECO:0000313" key="1">
    <source>
        <dbReference type="EMBL" id="GAA0459100.1"/>
    </source>
</evidence>
<dbReference type="Proteomes" id="UP000830542">
    <property type="component" value="Chromosome"/>
</dbReference>
<name>A0AAV3SG18_HALDO</name>
<evidence type="ECO:0000313" key="4">
    <source>
        <dbReference type="Proteomes" id="UP001500962"/>
    </source>
</evidence>
<dbReference type="KEGG" id="hdo:MUK72_03205"/>
<dbReference type="InterPro" id="IPR029040">
    <property type="entry name" value="RPABC4/Spt4"/>
</dbReference>
<dbReference type="AlphaFoldDB" id="A0AAV3SG18"/>
<dbReference type="EMBL" id="CP095005">
    <property type="protein sequence ID" value="UOO95723.1"/>
    <property type="molecule type" value="Genomic_DNA"/>
</dbReference>
<dbReference type="GeneID" id="71760823"/>
<proteinExistence type="predicted"/>
<evidence type="ECO:0008006" key="5">
    <source>
        <dbReference type="Google" id="ProtNLM"/>
    </source>
</evidence>
<sequence>MVTADDLRRESESERSDRERRACADCGSLVVGERCPECGGTNVVAVAEIIDPAFRE</sequence>